<protein>
    <submittedName>
        <fullName evidence="1">Uncharacterized protein</fullName>
    </submittedName>
</protein>
<dbReference type="Proteomes" id="UP000118593">
    <property type="component" value="Segment"/>
</dbReference>
<evidence type="ECO:0000313" key="6">
    <source>
        <dbReference type="Proteomes" id="UP000149504"/>
    </source>
</evidence>
<dbReference type="RefSeq" id="YP_006347716.1">
    <property type="nucleotide sequence ID" value="NC_017940.1"/>
</dbReference>
<name>I2BFV5_9VIRU</name>
<reference evidence="2" key="3">
    <citation type="journal article" date="2016" name="Infect. Genet. Evol.">
        <title>Whole genome sequencing and phylogenetic characterization of brown bullhead (Ameiurus nebulosus) origin ranavirus strains from independent disease outbreaks.</title>
        <authorList>
            <person name="Feher E."/>
            <person name="Doszpoly A."/>
            <person name="Horvath B."/>
            <person name="Marton S."/>
            <person name="Forro B."/>
            <person name="Farkas S.L."/>
            <person name="Banyai K."/>
            <person name="Juhasz T."/>
        </authorList>
    </citation>
    <scope>NUCLEOTIDE SEQUENCE</scope>
    <source>
        <strain evidence="2">13051/2012</strain>
        <strain evidence="3">14612/2012</strain>
    </source>
</reference>
<accession>I2BFV5</accession>
<dbReference type="EMBL" id="KT989884">
    <property type="protein sequence ID" value="AMZ04954.1"/>
    <property type="molecule type" value="Genomic_DNA"/>
</dbReference>
<evidence type="ECO:0000313" key="5">
    <source>
        <dbReference type="Proteomes" id="UP000149128"/>
    </source>
</evidence>
<dbReference type="EMBL" id="KT989885">
    <property type="protein sequence ID" value="AMZ05090.1"/>
    <property type="molecule type" value="Genomic_DNA"/>
</dbReference>
<dbReference type="EMBL" id="JQ724856">
    <property type="protein sequence ID" value="AFJ52408.1"/>
    <property type="molecule type" value="Genomic_DNA"/>
</dbReference>
<evidence type="ECO:0000313" key="1">
    <source>
        <dbReference type="EMBL" id="AFJ52408.1"/>
    </source>
</evidence>
<proteinExistence type="predicted"/>
<evidence type="ECO:0000313" key="2">
    <source>
        <dbReference type="EMBL" id="AMZ04954.1"/>
    </source>
</evidence>
<reference evidence="1 4" key="1">
    <citation type="journal article" date="2012" name="J. Virol.">
        <title>Complete genome sequence of European sheatfish virus.</title>
        <authorList>
            <person name="Lopez-Bueno A."/>
            <person name="Mavian C."/>
            <person name="Alcami A."/>
            <person name="Alejo A."/>
        </authorList>
    </citation>
    <scope>NUCLEOTIDE SEQUENCE [LARGE SCALE GENOMIC DNA]</scope>
    <source>
        <strain evidence="1">Valdeolmos</strain>
    </source>
</reference>
<sequence length="116" mass="13305">MSRFFLRAVAGQRLTCKLVKTQQNPNHRSICAATKTMANTQNSVMDFVDTNVIEVVRGQGGLYHVILEKATELAIPDEYVLEDVYSDTYKYQVMVLEKIPKVWADDWGYDENVLEE</sequence>
<dbReference type="Proteomes" id="UP000149128">
    <property type="component" value="Segment"/>
</dbReference>
<evidence type="ECO:0000313" key="3">
    <source>
        <dbReference type="EMBL" id="AMZ05090.1"/>
    </source>
</evidence>
<organism evidence="1 4">
    <name type="scientific">European catfish virus</name>
    <dbReference type="NCBI Taxonomy" id="84739"/>
    <lineage>
        <taxon>Viruses</taxon>
        <taxon>Varidnaviria</taxon>
        <taxon>Bamfordvirae</taxon>
        <taxon>Nucleocytoviricota</taxon>
        <taxon>Megaviricetes</taxon>
        <taxon>Pimascovirales</taxon>
        <taxon>Pimascovirales incertae sedis</taxon>
        <taxon>Iridoviridae</taxon>
        <taxon>Alphairidovirinae</taxon>
        <taxon>Ranavirus</taxon>
        <taxon>Ranavirus perca1</taxon>
        <taxon>Epizootic haematopoietic necrosis virus</taxon>
    </lineage>
</organism>
<dbReference type="Proteomes" id="UP000149504">
    <property type="component" value="Segment"/>
</dbReference>
<dbReference type="OrthoDB" id="20255at10239"/>
<dbReference type="GeneID" id="12977894"/>
<reference evidence="5 6" key="2">
    <citation type="submission" date="2015-11" db="EMBL/GenBank/DDBJ databases">
        <authorList>
            <person name="Horvath B."/>
        </authorList>
    </citation>
    <scope>NUCLEOTIDE SEQUENCE [LARGE SCALE GENOMIC DNA]</scope>
</reference>
<dbReference type="KEGG" id="vg:12977894"/>
<gene>
    <name evidence="1" type="primary">122R</name>
</gene>
<evidence type="ECO:0000313" key="4">
    <source>
        <dbReference type="Proteomes" id="UP000118593"/>
    </source>
</evidence>